<evidence type="ECO:0000256" key="5">
    <source>
        <dbReference type="ARBA" id="ARBA00022777"/>
    </source>
</evidence>
<evidence type="ECO:0000256" key="9">
    <source>
        <dbReference type="PROSITE-ProRule" id="PRU10141"/>
    </source>
</evidence>
<dbReference type="SMART" id="SM00220">
    <property type="entry name" value="S_TKc"/>
    <property type="match status" value="1"/>
</dbReference>
<keyword evidence="13" id="KW-1185">Reference proteome</keyword>
<keyword evidence="4 9" id="KW-0547">Nucleotide-binding</keyword>
<dbReference type="GO" id="GO:0000245">
    <property type="term" value="P:spliceosomal complex assembly"/>
    <property type="evidence" value="ECO:0007669"/>
    <property type="project" value="TreeGrafter"/>
</dbReference>
<dbReference type="GO" id="GO:0050684">
    <property type="term" value="P:regulation of mRNA processing"/>
    <property type="evidence" value="ECO:0007669"/>
    <property type="project" value="TreeGrafter"/>
</dbReference>
<evidence type="ECO:0000256" key="3">
    <source>
        <dbReference type="ARBA" id="ARBA00022679"/>
    </source>
</evidence>
<feature type="binding site" evidence="9">
    <location>
        <position position="61"/>
    </location>
    <ligand>
        <name>ATP</name>
        <dbReference type="ChEBI" id="CHEBI:30616"/>
    </ligand>
</feature>
<dbReference type="PROSITE" id="PS50011">
    <property type="entry name" value="PROTEIN_KINASE_DOM"/>
    <property type="match status" value="1"/>
</dbReference>
<dbReference type="InterPro" id="IPR011009">
    <property type="entry name" value="Kinase-like_dom_sf"/>
</dbReference>
<dbReference type="InterPro" id="IPR017441">
    <property type="entry name" value="Protein_kinase_ATP_BS"/>
</dbReference>
<keyword evidence="2" id="KW-0723">Serine/threonine-protein kinase</keyword>
<evidence type="ECO:0000256" key="6">
    <source>
        <dbReference type="ARBA" id="ARBA00022840"/>
    </source>
</evidence>
<dbReference type="EC" id="2.7.11.1" evidence="1"/>
<dbReference type="SUPFAM" id="SSF56112">
    <property type="entry name" value="Protein kinase-like (PK-like)"/>
    <property type="match status" value="1"/>
</dbReference>
<evidence type="ECO:0000256" key="4">
    <source>
        <dbReference type="ARBA" id="ARBA00022741"/>
    </source>
</evidence>
<evidence type="ECO:0000256" key="10">
    <source>
        <dbReference type="SAM" id="MobiDB-lite"/>
    </source>
</evidence>
<dbReference type="EMBL" id="ML737603">
    <property type="protein sequence ID" value="KAE8367083.1"/>
    <property type="molecule type" value="Genomic_DNA"/>
</dbReference>
<evidence type="ECO:0000256" key="1">
    <source>
        <dbReference type="ARBA" id="ARBA00012513"/>
    </source>
</evidence>
<sequence length="299" mass="33711">MDPLEESSARAGFHPVYIGDVFKDRYKVPSKIGYGVYSTVWLVRDLKPVQSGLEDQFRALKVLSAECYEGTDSPIFEREILAHLRDGDQDQIGFGAWFAESRLPNSVMPRFTIQLLLVLDFAYEHNVIHADNIFVKFRDYSLIESGYLADVAIPQQDRSEGQYSVVPSTHLRRYYFNEADNWGVSSWADRHLSETIQPVTLRSPEVLFQAQWDASTDFWNLGAVVLEVFQAVPMFSGLVPPDGHYELKEHLAEIVDLFGPFPNGLLARGNQNPVQNLFGGDGRIKDAPPMNRPGLASEA</sequence>
<dbReference type="Gene3D" id="3.30.200.20">
    <property type="entry name" value="Phosphorylase Kinase, domain 1"/>
    <property type="match status" value="1"/>
</dbReference>
<dbReference type="PROSITE" id="PS00107">
    <property type="entry name" value="PROTEIN_KINASE_ATP"/>
    <property type="match status" value="1"/>
</dbReference>
<accession>A0A5N7ABQ1</accession>
<evidence type="ECO:0000313" key="13">
    <source>
        <dbReference type="Proteomes" id="UP000326268"/>
    </source>
</evidence>
<dbReference type="GO" id="GO:0005524">
    <property type="term" value="F:ATP binding"/>
    <property type="evidence" value="ECO:0007669"/>
    <property type="project" value="UniProtKB-UniRule"/>
</dbReference>
<evidence type="ECO:0000256" key="2">
    <source>
        <dbReference type="ARBA" id="ARBA00022527"/>
    </source>
</evidence>
<dbReference type="InterPro" id="IPR051334">
    <property type="entry name" value="SRPK"/>
</dbReference>
<evidence type="ECO:0000313" key="12">
    <source>
        <dbReference type="EMBL" id="KAE8367083.1"/>
    </source>
</evidence>
<keyword evidence="3" id="KW-0808">Transferase</keyword>
<name>A0A5N7ABQ1_9EURO</name>
<feature type="domain" description="Protein kinase" evidence="11">
    <location>
        <begin position="26"/>
        <end position="299"/>
    </location>
</feature>
<dbReference type="OrthoDB" id="5979581at2759"/>
<comment type="catalytic activity">
    <reaction evidence="7">
        <text>L-threonyl-[protein] + ATP = O-phospho-L-threonyl-[protein] + ADP + H(+)</text>
        <dbReference type="Rhea" id="RHEA:46608"/>
        <dbReference type="Rhea" id="RHEA-COMP:11060"/>
        <dbReference type="Rhea" id="RHEA-COMP:11605"/>
        <dbReference type="ChEBI" id="CHEBI:15378"/>
        <dbReference type="ChEBI" id="CHEBI:30013"/>
        <dbReference type="ChEBI" id="CHEBI:30616"/>
        <dbReference type="ChEBI" id="CHEBI:61977"/>
        <dbReference type="ChEBI" id="CHEBI:456216"/>
        <dbReference type="EC" id="2.7.11.1"/>
    </reaction>
</comment>
<dbReference type="InterPro" id="IPR000719">
    <property type="entry name" value="Prot_kinase_dom"/>
</dbReference>
<dbReference type="Proteomes" id="UP000326268">
    <property type="component" value="Unassembled WGS sequence"/>
</dbReference>
<dbReference type="AlphaFoldDB" id="A0A5N7ABQ1"/>
<comment type="catalytic activity">
    <reaction evidence="8">
        <text>L-seryl-[protein] + ATP = O-phospho-L-seryl-[protein] + ADP + H(+)</text>
        <dbReference type="Rhea" id="RHEA:17989"/>
        <dbReference type="Rhea" id="RHEA-COMP:9863"/>
        <dbReference type="Rhea" id="RHEA-COMP:11604"/>
        <dbReference type="ChEBI" id="CHEBI:15378"/>
        <dbReference type="ChEBI" id="CHEBI:29999"/>
        <dbReference type="ChEBI" id="CHEBI:30616"/>
        <dbReference type="ChEBI" id="CHEBI:83421"/>
        <dbReference type="ChEBI" id="CHEBI:456216"/>
        <dbReference type="EC" id="2.7.11.1"/>
    </reaction>
</comment>
<dbReference type="GeneID" id="43659677"/>
<evidence type="ECO:0000259" key="11">
    <source>
        <dbReference type="PROSITE" id="PS50011"/>
    </source>
</evidence>
<gene>
    <name evidence="12" type="ORF">BDV27DRAFT_170195</name>
</gene>
<evidence type="ECO:0000256" key="8">
    <source>
        <dbReference type="ARBA" id="ARBA00048679"/>
    </source>
</evidence>
<reference evidence="12 13" key="1">
    <citation type="submission" date="2019-04" db="EMBL/GenBank/DDBJ databases">
        <title>Friends and foes A comparative genomics studyof 23 Aspergillus species from section Flavi.</title>
        <authorList>
            <consortium name="DOE Joint Genome Institute"/>
            <person name="Kjaerbolling I."/>
            <person name="Vesth T."/>
            <person name="Frisvad J.C."/>
            <person name="Nybo J.L."/>
            <person name="Theobald S."/>
            <person name="Kildgaard S."/>
            <person name="Isbrandt T."/>
            <person name="Kuo A."/>
            <person name="Sato A."/>
            <person name="Lyhne E.K."/>
            <person name="Kogle M.E."/>
            <person name="Wiebenga A."/>
            <person name="Kun R.S."/>
            <person name="Lubbers R.J."/>
            <person name="Makela M.R."/>
            <person name="Barry K."/>
            <person name="Chovatia M."/>
            <person name="Clum A."/>
            <person name="Daum C."/>
            <person name="Haridas S."/>
            <person name="He G."/>
            <person name="LaButti K."/>
            <person name="Lipzen A."/>
            <person name="Mondo S."/>
            <person name="Riley R."/>
            <person name="Salamov A."/>
            <person name="Simmons B.A."/>
            <person name="Magnuson J.K."/>
            <person name="Henrissat B."/>
            <person name="Mortensen U.H."/>
            <person name="Larsen T.O."/>
            <person name="Devries R.P."/>
            <person name="Grigoriev I.V."/>
            <person name="Machida M."/>
            <person name="Baker S.E."/>
            <person name="Andersen M.R."/>
        </authorList>
    </citation>
    <scope>NUCLEOTIDE SEQUENCE [LARGE SCALE GENOMIC DNA]</scope>
    <source>
        <strain evidence="12 13">CBS 763.97</strain>
    </source>
</reference>
<keyword evidence="6 9" id="KW-0067">ATP-binding</keyword>
<dbReference type="PANTHER" id="PTHR47634">
    <property type="entry name" value="PROTEIN KINASE DOMAIN-CONTAINING PROTEIN-RELATED"/>
    <property type="match status" value="1"/>
</dbReference>
<dbReference type="RefSeq" id="XP_031930164.1">
    <property type="nucleotide sequence ID" value="XM_032075231.1"/>
</dbReference>
<evidence type="ECO:0000256" key="7">
    <source>
        <dbReference type="ARBA" id="ARBA00047899"/>
    </source>
</evidence>
<organism evidence="12 13">
    <name type="scientific">Aspergillus caelatus</name>
    <dbReference type="NCBI Taxonomy" id="61420"/>
    <lineage>
        <taxon>Eukaryota</taxon>
        <taxon>Fungi</taxon>
        <taxon>Dikarya</taxon>
        <taxon>Ascomycota</taxon>
        <taxon>Pezizomycotina</taxon>
        <taxon>Eurotiomycetes</taxon>
        <taxon>Eurotiomycetidae</taxon>
        <taxon>Eurotiales</taxon>
        <taxon>Aspergillaceae</taxon>
        <taxon>Aspergillus</taxon>
        <taxon>Aspergillus subgen. Circumdati</taxon>
    </lineage>
</organism>
<feature type="region of interest" description="Disordered" evidence="10">
    <location>
        <begin position="280"/>
        <end position="299"/>
    </location>
</feature>
<protein>
    <recommendedName>
        <fullName evidence="1">non-specific serine/threonine protein kinase</fullName>
        <ecNumber evidence="1">2.7.11.1</ecNumber>
    </recommendedName>
</protein>
<dbReference type="Gene3D" id="1.10.510.10">
    <property type="entry name" value="Transferase(Phosphotransferase) domain 1"/>
    <property type="match status" value="1"/>
</dbReference>
<dbReference type="GO" id="GO:0004674">
    <property type="term" value="F:protein serine/threonine kinase activity"/>
    <property type="evidence" value="ECO:0007669"/>
    <property type="project" value="UniProtKB-KW"/>
</dbReference>
<dbReference type="PANTHER" id="PTHR47634:SF9">
    <property type="entry name" value="PROTEIN KINASE DOMAIN-CONTAINING PROTEIN-RELATED"/>
    <property type="match status" value="1"/>
</dbReference>
<keyword evidence="5 12" id="KW-0418">Kinase</keyword>
<proteinExistence type="predicted"/>